<feature type="binding site" evidence="8">
    <location>
        <position position="486"/>
    </location>
    <ligand>
        <name>Mg(2+)</name>
        <dbReference type="ChEBI" id="CHEBI:18420"/>
    </ligand>
</feature>
<dbReference type="Pfam" id="PF00575">
    <property type="entry name" value="S1"/>
    <property type="match status" value="1"/>
</dbReference>
<dbReference type="Pfam" id="PF03726">
    <property type="entry name" value="PNPase"/>
    <property type="match status" value="1"/>
</dbReference>
<dbReference type="NCBIfam" id="TIGR03591">
    <property type="entry name" value="polynuc_phos"/>
    <property type="match status" value="1"/>
</dbReference>
<evidence type="ECO:0000313" key="10">
    <source>
        <dbReference type="EMBL" id="NSG84564.1"/>
    </source>
</evidence>
<keyword evidence="3 8" id="KW-0808">Transferase</keyword>
<dbReference type="EMBL" id="JAAITS010000007">
    <property type="protein sequence ID" value="NSG84564.1"/>
    <property type="molecule type" value="Genomic_DNA"/>
</dbReference>
<keyword evidence="5 8" id="KW-0479">Metal-binding</keyword>
<comment type="function">
    <text evidence="8">Involved in mRNA degradation. Catalyzes the phosphorolysis of single-stranded polyribonucleotides processively in the 3'- to 5'-direction.</text>
</comment>
<dbReference type="PROSITE" id="PS50126">
    <property type="entry name" value="S1"/>
    <property type="match status" value="1"/>
</dbReference>
<dbReference type="InterPro" id="IPR003029">
    <property type="entry name" value="S1_domain"/>
</dbReference>
<evidence type="ECO:0000256" key="4">
    <source>
        <dbReference type="ARBA" id="ARBA00022695"/>
    </source>
</evidence>
<evidence type="ECO:0000256" key="2">
    <source>
        <dbReference type="ARBA" id="ARBA00022490"/>
    </source>
</evidence>
<dbReference type="SUPFAM" id="SSF54791">
    <property type="entry name" value="Eukaryotic type KH-domain (KH-domain type I)"/>
    <property type="match status" value="1"/>
</dbReference>
<keyword evidence="4 8" id="KW-0548">Nucleotidyltransferase</keyword>
<dbReference type="Pfam" id="PF03725">
    <property type="entry name" value="RNase_PH_C"/>
    <property type="match status" value="1"/>
</dbReference>
<keyword evidence="11" id="KW-1185">Reference proteome</keyword>
<reference evidence="10 11" key="1">
    <citation type="journal article" date="2020" name="Cell Host Microbe">
        <title>Functional and Genomic Variation between Human-Derived Isolates of Lachnospiraceae Reveals Inter- and Intra-Species Diversity.</title>
        <authorList>
            <person name="Sorbara M.T."/>
            <person name="Littmann E.R."/>
            <person name="Fontana E."/>
            <person name="Moody T.U."/>
            <person name="Kohout C.E."/>
            <person name="Gjonbalaj M."/>
            <person name="Eaton V."/>
            <person name="Seok R."/>
            <person name="Leiner I.M."/>
            <person name="Pamer E.G."/>
        </authorList>
    </citation>
    <scope>NUCLEOTIDE SEQUENCE [LARGE SCALE GENOMIC DNA]</scope>
    <source>
        <strain evidence="10 11">MSK.17.74</strain>
    </source>
</reference>
<dbReference type="Gene3D" id="2.40.50.140">
    <property type="entry name" value="Nucleic acid-binding proteins"/>
    <property type="match status" value="1"/>
</dbReference>
<dbReference type="SUPFAM" id="SSF55666">
    <property type="entry name" value="Ribonuclease PH domain 2-like"/>
    <property type="match status" value="2"/>
</dbReference>
<dbReference type="InterPro" id="IPR012162">
    <property type="entry name" value="PNPase"/>
</dbReference>
<dbReference type="CDD" id="cd04472">
    <property type="entry name" value="S1_PNPase"/>
    <property type="match status" value="1"/>
</dbReference>
<comment type="similarity">
    <text evidence="1 8">Belongs to the polyribonucleotide nucleotidyltransferase family.</text>
</comment>
<dbReference type="Proteomes" id="UP001644719">
    <property type="component" value="Unassembled WGS sequence"/>
</dbReference>
<dbReference type="InterPro" id="IPR015848">
    <property type="entry name" value="PNPase_PH_RNA-bd_bac/org-type"/>
</dbReference>
<dbReference type="InterPro" id="IPR036456">
    <property type="entry name" value="PNPase_PH_RNA-bd_sf"/>
</dbReference>
<dbReference type="RefSeq" id="WP_148462345.1">
    <property type="nucleotide sequence ID" value="NZ_JAAIPU010000019.1"/>
</dbReference>
<dbReference type="Gene3D" id="3.30.230.70">
    <property type="entry name" value="GHMP Kinase, N-terminal domain"/>
    <property type="match status" value="2"/>
</dbReference>
<dbReference type="InterPro" id="IPR004087">
    <property type="entry name" value="KH_dom"/>
</dbReference>
<dbReference type="Pfam" id="PF00013">
    <property type="entry name" value="KH_1"/>
    <property type="match status" value="1"/>
</dbReference>
<proteinExistence type="inferred from homology"/>
<dbReference type="SMART" id="SM00316">
    <property type="entry name" value="S1"/>
    <property type="match status" value="1"/>
</dbReference>
<dbReference type="GO" id="GO:0004654">
    <property type="term" value="F:polyribonucleotide nucleotidyltransferase activity"/>
    <property type="evidence" value="ECO:0007669"/>
    <property type="project" value="UniProtKB-EC"/>
</dbReference>
<dbReference type="SMART" id="SM00322">
    <property type="entry name" value="KH"/>
    <property type="match status" value="1"/>
</dbReference>
<dbReference type="PROSITE" id="PS50084">
    <property type="entry name" value="KH_TYPE_1"/>
    <property type="match status" value="1"/>
</dbReference>
<evidence type="ECO:0000313" key="11">
    <source>
        <dbReference type="Proteomes" id="UP001644719"/>
    </source>
</evidence>
<accession>A0ABX2H594</accession>
<keyword evidence="2 8" id="KW-0963">Cytoplasm</keyword>
<dbReference type="HAMAP" id="MF_01595">
    <property type="entry name" value="PNPase"/>
    <property type="match status" value="1"/>
</dbReference>
<comment type="caution">
    <text evidence="10">The sequence shown here is derived from an EMBL/GenBank/DDBJ whole genome shotgun (WGS) entry which is preliminary data.</text>
</comment>
<dbReference type="InterPro" id="IPR020568">
    <property type="entry name" value="Ribosomal_Su5_D2-typ_SF"/>
</dbReference>
<dbReference type="InterPro" id="IPR015847">
    <property type="entry name" value="ExoRNase_PH_dom2"/>
</dbReference>
<keyword evidence="6 8" id="KW-0460">Magnesium</keyword>
<dbReference type="Gene3D" id="3.30.1370.10">
    <property type="entry name" value="K Homology domain, type 1"/>
    <property type="match status" value="1"/>
</dbReference>
<comment type="cofactor">
    <cofactor evidence="8">
        <name>Mg(2+)</name>
        <dbReference type="ChEBI" id="CHEBI:18420"/>
    </cofactor>
</comment>
<keyword evidence="7 8" id="KW-0694">RNA-binding</keyword>
<dbReference type="Pfam" id="PF01138">
    <property type="entry name" value="RNase_PH"/>
    <property type="match status" value="2"/>
</dbReference>
<dbReference type="EC" id="2.7.7.8" evidence="8"/>
<dbReference type="SUPFAM" id="SSF54211">
    <property type="entry name" value="Ribosomal protein S5 domain 2-like"/>
    <property type="match status" value="2"/>
</dbReference>
<dbReference type="CDD" id="cd11364">
    <property type="entry name" value="RNase_PH_PNPase_2"/>
    <property type="match status" value="1"/>
</dbReference>
<evidence type="ECO:0000256" key="3">
    <source>
        <dbReference type="ARBA" id="ARBA00022679"/>
    </source>
</evidence>
<protein>
    <recommendedName>
        <fullName evidence="8">Polyribonucleotide nucleotidyltransferase</fullName>
        <ecNumber evidence="8">2.7.7.8</ecNumber>
    </recommendedName>
    <alternativeName>
        <fullName evidence="8">Polynucleotide phosphorylase</fullName>
        <shortName evidence="8">PNPase</shortName>
    </alternativeName>
</protein>
<gene>
    <name evidence="8" type="primary">pnp</name>
    <name evidence="10" type="ORF">G5B17_03730</name>
</gene>
<evidence type="ECO:0000256" key="1">
    <source>
        <dbReference type="ARBA" id="ARBA00007404"/>
    </source>
</evidence>
<name>A0ABX2H594_9FIRM</name>
<evidence type="ECO:0000256" key="7">
    <source>
        <dbReference type="ARBA" id="ARBA00022884"/>
    </source>
</evidence>
<comment type="subcellular location">
    <subcellularLocation>
        <location evidence="8">Cytoplasm</location>
    </subcellularLocation>
</comment>
<dbReference type="InterPro" id="IPR036612">
    <property type="entry name" value="KH_dom_type_1_sf"/>
</dbReference>
<dbReference type="InterPro" id="IPR027408">
    <property type="entry name" value="PNPase/RNase_PH_dom_sf"/>
</dbReference>
<dbReference type="CDD" id="cd02393">
    <property type="entry name" value="KH-I_PNPase"/>
    <property type="match status" value="1"/>
</dbReference>
<evidence type="ECO:0000256" key="5">
    <source>
        <dbReference type="ARBA" id="ARBA00022723"/>
    </source>
</evidence>
<feature type="binding site" evidence="8">
    <location>
        <position position="492"/>
    </location>
    <ligand>
        <name>Mg(2+)</name>
        <dbReference type="ChEBI" id="CHEBI:18420"/>
    </ligand>
</feature>
<dbReference type="SUPFAM" id="SSF50249">
    <property type="entry name" value="Nucleic acid-binding proteins"/>
    <property type="match status" value="1"/>
</dbReference>
<dbReference type="SUPFAM" id="SSF46915">
    <property type="entry name" value="Polynucleotide phosphorylase/guanosine pentaphosphate synthase (PNPase/GPSI), domain 3"/>
    <property type="match status" value="1"/>
</dbReference>
<dbReference type="InterPro" id="IPR001247">
    <property type="entry name" value="ExoRNase_PH_dom1"/>
</dbReference>
<dbReference type="InterPro" id="IPR012340">
    <property type="entry name" value="NA-bd_OB-fold"/>
</dbReference>
<evidence type="ECO:0000256" key="8">
    <source>
        <dbReference type="HAMAP-Rule" id="MF_01595"/>
    </source>
</evidence>
<evidence type="ECO:0000256" key="6">
    <source>
        <dbReference type="ARBA" id="ARBA00022842"/>
    </source>
</evidence>
<organism evidence="10 11">
    <name type="scientific">Blautia faecis</name>
    <dbReference type="NCBI Taxonomy" id="871665"/>
    <lineage>
        <taxon>Bacteria</taxon>
        <taxon>Bacillati</taxon>
        <taxon>Bacillota</taxon>
        <taxon>Clostridia</taxon>
        <taxon>Lachnospirales</taxon>
        <taxon>Lachnospiraceae</taxon>
        <taxon>Blautia</taxon>
    </lineage>
</organism>
<comment type="catalytic activity">
    <reaction evidence="8">
        <text>RNA(n+1) + phosphate = RNA(n) + a ribonucleoside 5'-diphosphate</text>
        <dbReference type="Rhea" id="RHEA:22096"/>
        <dbReference type="Rhea" id="RHEA-COMP:14527"/>
        <dbReference type="Rhea" id="RHEA-COMP:17342"/>
        <dbReference type="ChEBI" id="CHEBI:43474"/>
        <dbReference type="ChEBI" id="CHEBI:57930"/>
        <dbReference type="ChEBI" id="CHEBI:140395"/>
        <dbReference type="EC" id="2.7.7.8"/>
    </reaction>
</comment>
<dbReference type="CDD" id="cd11363">
    <property type="entry name" value="RNase_PH_PNPase_1"/>
    <property type="match status" value="1"/>
</dbReference>
<dbReference type="InterPro" id="IPR036345">
    <property type="entry name" value="ExoRNase_PH_dom2_sf"/>
</dbReference>
<sequence>MYKSYSMELAGRTLTVDIGRVAKQANGAALMHYGDTTVLATATASKEPREGIDFFPLSVEYEEKMYAVGKIPGGFNKREGKASEHAILTSRVIDRPMRPLFPKDYRNDVTLVDMVMSVDPECNPEIPAMLGSSLATCISDIPFDGPCATTQIGLINGEYVVNPTLAQKDISDLQLTVASTRDKVIMIEAGANEVPEDQMIEAIYKAHEVNQEIIRFFDQIIAECGKEKHSYESCAVPQELFDAIKEIVPPEEMEVAVFSDDKQTRENNIAEITDKLKEAFAEKEEWLAVLGEAVYQYQKKTVRKMILKDHKRPDGRAITQIRPLAAEVDIIPRVHGSAMFTRGQTQICTITTLAPLAEAQRIDGLDEFETSKRYMHHYNFPSYSVGETKPSRGPGRREIGHGALAERALVPVLPSVEEFPYAIRTVSETFESNGSTSQASICASTMSLEAAGVPIKKPVAGISCGLVTGDTDDDYIVLTDIQGLEDFFGDMDFKVAGTHDGITAIQMDIKIHGLTRQIVEEAIRRTKEAREYILNEVIEKCIPAPRTTVGKYAPKIIQIQIDPQKIGDVVGQRGKTINTIIERTGVKIDITDEGAVSICGVDDKNMQEAKRMVEIIASDFEQGQILTGQVVSIKEFGAFVEFAPGKEGMVHISKICKERINRVEDVLTLGDKVTVVCLGKDKMGRMSFSIKDVPAEAK</sequence>
<dbReference type="PIRSF" id="PIRSF005499">
    <property type="entry name" value="PNPase"/>
    <property type="match status" value="1"/>
</dbReference>
<dbReference type="PANTHER" id="PTHR11252">
    <property type="entry name" value="POLYRIBONUCLEOTIDE NUCLEOTIDYLTRANSFERASE"/>
    <property type="match status" value="1"/>
</dbReference>
<dbReference type="PANTHER" id="PTHR11252:SF0">
    <property type="entry name" value="POLYRIBONUCLEOTIDE NUCLEOTIDYLTRANSFERASE 1, MITOCHONDRIAL"/>
    <property type="match status" value="1"/>
</dbReference>
<dbReference type="NCBIfam" id="NF008805">
    <property type="entry name" value="PRK11824.1"/>
    <property type="match status" value="1"/>
</dbReference>
<feature type="domain" description="S1 motif" evidence="9">
    <location>
        <begin position="623"/>
        <end position="691"/>
    </location>
</feature>
<evidence type="ECO:0000259" key="9">
    <source>
        <dbReference type="PROSITE" id="PS50126"/>
    </source>
</evidence>
<dbReference type="InterPro" id="IPR004088">
    <property type="entry name" value="KH_dom_type_1"/>
</dbReference>
<dbReference type="GeneID" id="69515649"/>